<dbReference type="GO" id="GO:0005634">
    <property type="term" value="C:nucleus"/>
    <property type="evidence" value="ECO:0007669"/>
    <property type="project" value="TreeGrafter"/>
</dbReference>
<feature type="region of interest" description="Disordered" evidence="6">
    <location>
        <begin position="1"/>
        <end position="26"/>
    </location>
</feature>
<evidence type="ECO:0000256" key="1">
    <source>
        <dbReference type="ARBA" id="ARBA00011003"/>
    </source>
</evidence>
<proteinExistence type="inferred from homology"/>
<accession>A0A196SJF4</accession>
<comment type="caution">
    <text evidence="8">The sequence shown here is derived from an EMBL/GenBank/DDBJ whole genome shotgun (WGS) entry which is preliminary data.</text>
</comment>
<sequence length="585" mass="64396">MPPFAPDRLEKRRKEESSGIPSNPSLPYPCSKLSEVTQVLKDKPSETLVVGMREGEYCCLSGSYLFQVLKGSVDALEYKATAGENIYFVESPAVDNGICIRAIPSKSDTVVNGFLLSDDSRSEFQRMMEGYEVVVAFFSSDKRTLSAGFQNAARKQGSADSVTDATFTIPTATLLTPFYILPLKHASKTAFSSLVHFDESWTKTLSTIASCERSVTLVMGAKNVGKSMFCRGLLNALLNRNRKVALLDLDVGQGEFTIEGMFSLTQVTEPQLRTSSVPHLEASAQQRVFFGDRSPERNPLRYLEAIHFLLQQYFTTCSDLPLVINTCGWIKGIGASILNEVYRGISCTHVVFLQTPETDETCPILDIDEKKLFTLPAQKAEGKKASPGMIREKRLVHYLVGEYETKLGDRLLALPRYTLPLARFQYFIGSVRPSLYYVSLAGSVVGLSADPSFVAREENLTAAREENMTAAREEKMAAVAIDTSTPFPDAPYIPPLMNKLPICLNVGVGVVYSIDLKRSLVTLITPLGKEEMESVNTIIIGKQALPQALMENSKSGIVQYYASNIAGVGSMVVKARRDLKRIVSS</sequence>
<evidence type="ECO:0000313" key="8">
    <source>
        <dbReference type="EMBL" id="OAO17168.1"/>
    </source>
</evidence>
<dbReference type="SUPFAM" id="SSF52540">
    <property type="entry name" value="P-loop containing nucleoside triphosphate hydrolases"/>
    <property type="match status" value="1"/>
</dbReference>
<evidence type="ECO:0000256" key="3">
    <source>
        <dbReference type="ARBA" id="ARBA00022741"/>
    </source>
</evidence>
<dbReference type="Gene3D" id="3.40.50.300">
    <property type="entry name" value="P-loop containing nucleotide triphosphate hydrolases"/>
    <property type="match status" value="1"/>
</dbReference>
<comment type="similarity">
    <text evidence="1">Belongs to the Clp1 family. NOL9/GRC3 subfamily.</text>
</comment>
<feature type="domain" description="Clp1 P-loop" evidence="7">
    <location>
        <begin position="220"/>
        <end position="399"/>
    </location>
</feature>
<dbReference type="Proteomes" id="UP000078348">
    <property type="component" value="Unassembled WGS sequence"/>
</dbReference>
<keyword evidence="9" id="KW-1185">Reference proteome</keyword>
<dbReference type="GO" id="GO:0005524">
    <property type="term" value="F:ATP binding"/>
    <property type="evidence" value="ECO:0007669"/>
    <property type="project" value="UniProtKB-KW"/>
</dbReference>
<dbReference type="InterPro" id="IPR027417">
    <property type="entry name" value="P-loop_NTPase"/>
</dbReference>
<dbReference type="STRING" id="478820.A0A196SJF4"/>
<dbReference type="PANTHER" id="PTHR12755:SF3">
    <property type="entry name" value="POLYNUCLEOTIDE 5'-HYDROXYL-KINASE NOL9"/>
    <property type="match status" value="1"/>
</dbReference>
<organism evidence="8 9">
    <name type="scientific">Blastocystis sp. subtype 1 (strain ATCC 50177 / NandII)</name>
    <dbReference type="NCBI Taxonomy" id="478820"/>
    <lineage>
        <taxon>Eukaryota</taxon>
        <taxon>Sar</taxon>
        <taxon>Stramenopiles</taxon>
        <taxon>Bigyra</taxon>
        <taxon>Opalozoa</taxon>
        <taxon>Opalinata</taxon>
        <taxon>Blastocystidae</taxon>
        <taxon>Blastocystis</taxon>
    </lineage>
</organism>
<keyword evidence="5" id="KW-0067">ATP-binding</keyword>
<dbReference type="Pfam" id="PF16575">
    <property type="entry name" value="CLP1_P"/>
    <property type="match status" value="1"/>
</dbReference>
<dbReference type="AlphaFoldDB" id="A0A196SJF4"/>
<protein>
    <recommendedName>
        <fullName evidence="7">Clp1 P-loop domain-containing protein</fullName>
    </recommendedName>
</protein>
<evidence type="ECO:0000256" key="6">
    <source>
        <dbReference type="SAM" id="MobiDB-lite"/>
    </source>
</evidence>
<reference evidence="8 9" key="1">
    <citation type="submission" date="2016-05" db="EMBL/GenBank/DDBJ databases">
        <title>Nuclear genome of Blastocystis sp. subtype 1 NandII.</title>
        <authorList>
            <person name="Gentekaki E."/>
            <person name="Curtis B."/>
            <person name="Stairs C."/>
            <person name="Eme L."/>
            <person name="Herman E."/>
            <person name="Klimes V."/>
            <person name="Arias M.C."/>
            <person name="Elias M."/>
            <person name="Hilliou F."/>
            <person name="Klute M."/>
            <person name="Malik S.-B."/>
            <person name="Pightling A."/>
            <person name="Rachubinski R."/>
            <person name="Salas D."/>
            <person name="Schlacht A."/>
            <person name="Suga H."/>
            <person name="Archibald J."/>
            <person name="Ball S.G."/>
            <person name="Clark G."/>
            <person name="Dacks J."/>
            <person name="Van Der Giezen M."/>
            <person name="Tsaousis A."/>
            <person name="Roger A."/>
        </authorList>
    </citation>
    <scope>NUCLEOTIDE SEQUENCE [LARGE SCALE GENOMIC DNA]</scope>
    <source>
        <strain evidence="9">ATCC 50177 / NandII</strain>
    </source>
</reference>
<evidence type="ECO:0000256" key="4">
    <source>
        <dbReference type="ARBA" id="ARBA00022777"/>
    </source>
</evidence>
<keyword evidence="3" id="KW-0547">Nucleotide-binding</keyword>
<evidence type="ECO:0000259" key="7">
    <source>
        <dbReference type="Pfam" id="PF16575"/>
    </source>
</evidence>
<keyword evidence="4" id="KW-0418">Kinase</keyword>
<name>A0A196SJF4_BLAHN</name>
<dbReference type="InterPro" id="IPR045116">
    <property type="entry name" value="Clp1/Grc3"/>
</dbReference>
<dbReference type="GO" id="GO:0051731">
    <property type="term" value="F:polynucleotide 5'-hydroxyl-kinase activity"/>
    <property type="evidence" value="ECO:0007669"/>
    <property type="project" value="InterPro"/>
</dbReference>
<dbReference type="PANTHER" id="PTHR12755">
    <property type="entry name" value="CLEAVAGE/POLYADENYLATION FACTOR IA SUBUNIT CLP1P"/>
    <property type="match status" value="1"/>
</dbReference>
<dbReference type="EMBL" id="LXWW01000044">
    <property type="protein sequence ID" value="OAO17168.1"/>
    <property type="molecule type" value="Genomic_DNA"/>
</dbReference>
<dbReference type="OrthoDB" id="2405412at2759"/>
<dbReference type="GO" id="GO:0000448">
    <property type="term" value="P:cleavage in ITS2 between 5.8S rRNA and LSU-rRNA of tricistronic rRNA transcript (SSU-rRNA, 5.8S rRNA, LSU-rRNA)"/>
    <property type="evidence" value="ECO:0007669"/>
    <property type="project" value="TreeGrafter"/>
</dbReference>
<gene>
    <name evidence="8" type="ORF">AV274_1107</name>
</gene>
<evidence type="ECO:0000256" key="2">
    <source>
        <dbReference type="ARBA" id="ARBA00022679"/>
    </source>
</evidence>
<dbReference type="InterPro" id="IPR032319">
    <property type="entry name" value="CLP1_P"/>
</dbReference>
<evidence type="ECO:0000313" key="9">
    <source>
        <dbReference type="Proteomes" id="UP000078348"/>
    </source>
</evidence>
<evidence type="ECO:0000256" key="5">
    <source>
        <dbReference type="ARBA" id="ARBA00022840"/>
    </source>
</evidence>
<feature type="compositionally biased region" description="Basic and acidic residues" evidence="6">
    <location>
        <begin position="7"/>
        <end position="17"/>
    </location>
</feature>
<keyword evidence="2" id="KW-0808">Transferase</keyword>